<name>A0A7S1T5U8_9RHOD</name>
<dbReference type="AlphaFoldDB" id="A0A7S1T5U8"/>
<organism evidence="2">
    <name type="scientific">Compsopogon caeruleus</name>
    <dbReference type="NCBI Taxonomy" id="31354"/>
    <lineage>
        <taxon>Eukaryota</taxon>
        <taxon>Rhodophyta</taxon>
        <taxon>Compsopogonophyceae</taxon>
        <taxon>Compsopogonales</taxon>
        <taxon>Compsopogonaceae</taxon>
        <taxon>Compsopogon</taxon>
    </lineage>
</organism>
<accession>A0A7S1T5U8</accession>
<proteinExistence type="predicted"/>
<dbReference type="EMBL" id="HBGH01001407">
    <property type="protein sequence ID" value="CAD9223290.1"/>
    <property type="molecule type" value="Transcribed_RNA"/>
</dbReference>
<evidence type="ECO:0000313" key="2">
    <source>
        <dbReference type="EMBL" id="CAD9223290.1"/>
    </source>
</evidence>
<evidence type="ECO:0000256" key="1">
    <source>
        <dbReference type="SAM" id="MobiDB-lite"/>
    </source>
</evidence>
<protein>
    <submittedName>
        <fullName evidence="2">Uncharacterized protein</fullName>
    </submittedName>
</protein>
<sequence>MPVGHSGSQGGPCSQCDRKGLSEQGGGYTQKISYDLHDKSRRLIRTFLWLVVDPPKSRFRIGLRLQSLKRCVGGTSPSEVPDIHSDIDVSPSVVDACAIVVSYPILTIRSTRG</sequence>
<gene>
    <name evidence="2" type="ORF">CCAE0312_LOCUS713</name>
</gene>
<feature type="region of interest" description="Disordered" evidence="1">
    <location>
        <begin position="1"/>
        <end position="25"/>
    </location>
</feature>
<reference evidence="2" key="1">
    <citation type="submission" date="2021-01" db="EMBL/GenBank/DDBJ databases">
        <authorList>
            <person name="Corre E."/>
            <person name="Pelletier E."/>
            <person name="Niang G."/>
            <person name="Scheremetjew M."/>
            <person name="Finn R."/>
            <person name="Kale V."/>
            <person name="Holt S."/>
            <person name="Cochrane G."/>
            <person name="Meng A."/>
            <person name="Brown T."/>
            <person name="Cohen L."/>
        </authorList>
    </citation>
    <scope>NUCLEOTIDE SEQUENCE</scope>
    <source>
        <strain evidence="2">SAG 36.94</strain>
    </source>
</reference>